<reference evidence="2" key="1">
    <citation type="submission" date="2014-12" db="EMBL/GenBank/DDBJ databases">
        <title>Insight into the proteome of Arion vulgaris.</title>
        <authorList>
            <person name="Aradska J."/>
            <person name="Bulat T."/>
            <person name="Smidak R."/>
            <person name="Sarate P."/>
            <person name="Gangsoo J."/>
            <person name="Sialana F."/>
            <person name="Bilban M."/>
            <person name="Lubec G."/>
        </authorList>
    </citation>
    <scope>NUCLEOTIDE SEQUENCE</scope>
    <source>
        <tissue evidence="2">Skin</tissue>
    </source>
</reference>
<proteinExistence type="predicted"/>
<evidence type="ECO:0000313" key="2">
    <source>
        <dbReference type="EMBL" id="CEK78136.1"/>
    </source>
</evidence>
<accession>A0A0B7ADM2</accession>
<dbReference type="EMBL" id="HACG01031270">
    <property type="protein sequence ID" value="CEK78135.1"/>
    <property type="molecule type" value="Transcribed_RNA"/>
</dbReference>
<protein>
    <submittedName>
        <fullName evidence="2">Uncharacterized protein</fullName>
    </submittedName>
</protein>
<evidence type="ECO:0000313" key="1">
    <source>
        <dbReference type="EMBL" id="CEK78135.1"/>
    </source>
</evidence>
<dbReference type="EMBL" id="HACG01031271">
    <property type="protein sequence ID" value="CEK78136.1"/>
    <property type="molecule type" value="Transcribed_RNA"/>
</dbReference>
<dbReference type="AlphaFoldDB" id="A0A0B7ADM2"/>
<gene>
    <name evidence="2" type="primary">ORF108510</name>
    <name evidence="1" type="synonym">ORF108507</name>
</gene>
<organism evidence="2">
    <name type="scientific">Arion vulgaris</name>
    <dbReference type="NCBI Taxonomy" id="1028688"/>
    <lineage>
        <taxon>Eukaryota</taxon>
        <taxon>Metazoa</taxon>
        <taxon>Spiralia</taxon>
        <taxon>Lophotrochozoa</taxon>
        <taxon>Mollusca</taxon>
        <taxon>Gastropoda</taxon>
        <taxon>Heterobranchia</taxon>
        <taxon>Euthyneura</taxon>
        <taxon>Panpulmonata</taxon>
        <taxon>Eupulmonata</taxon>
        <taxon>Stylommatophora</taxon>
        <taxon>Helicina</taxon>
        <taxon>Arionoidea</taxon>
        <taxon>Arionidae</taxon>
        <taxon>Arion</taxon>
    </lineage>
</organism>
<name>A0A0B7ADM2_9EUPU</name>
<sequence>MRTLNEHTRELSMLFLKKVTQRHKSGTKNTGVSALNLSVKKPVSETEVFQSMSQLLRTKQYGSLKMRKETTKITVATGQ</sequence>